<sequence length="93" mass="10510">MKYEFIPDLDQLVSSQPSDPHLSLVYDHISLGDLIEEAPSFSTISHLGLFDYESSRGEYRRLVYKSFTSKRRERGSVGSTSISNDTLRLPGVL</sequence>
<feature type="region of interest" description="Disordered" evidence="1">
    <location>
        <begin position="71"/>
        <end position="93"/>
    </location>
</feature>
<reference evidence="2" key="1">
    <citation type="journal article" date="2023" name="G3 (Bethesda)">
        <title>A reference genome for the long-term kleptoplast-retaining sea slug Elysia crispata morphotype clarki.</title>
        <authorList>
            <person name="Eastman K.E."/>
            <person name="Pendleton A.L."/>
            <person name="Shaikh M.A."/>
            <person name="Suttiyut T."/>
            <person name="Ogas R."/>
            <person name="Tomko P."/>
            <person name="Gavelis G."/>
            <person name="Widhalm J.R."/>
            <person name="Wisecaver J.H."/>
        </authorList>
    </citation>
    <scope>NUCLEOTIDE SEQUENCE</scope>
    <source>
        <strain evidence="2">ECLA1</strain>
    </source>
</reference>
<dbReference type="Proteomes" id="UP001283361">
    <property type="component" value="Unassembled WGS sequence"/>
</dbReference>
<comment type="caution">
    <text evidence="2">The sequence shown here is derived from an EMBL/GenBank/DDBJ whole genome shotgun (WGS) entry which is preliminary data.</text>
</comment>
<feature type="compositionally biased region" description="Polar residues" evidence="1">
    <location>
        <begin position="77"/>
        <end position="86"/>
    </location>
</feature>
<evidence type="ECO:0000313" key="3">
    <source>
        <dbReference type="Proteomes" id="UP001283361"/>
    </source>
</evidence>
<dbReference type="EMBL" id="JAWDGP010002600">
    <property type="protein sequence ID" value="KAK3781789.1"/>
    <property type="molecule type" value="Genomic_DNA"/>
</dbReference>
<keyword evidence="3" id="KW-1185">Reference proteome</keyword>
<organism evidence="2 3">
    <name type="scientific">Elysia crispata</name>
    <name type="common">lettuce slug</name>
    <dbReference type="NCBI Taxonomy" id="231223"/>
    <lineage>
        <taxon>Eukaryota</taxon>
        <taxon>Metazoa</taxon>
        <taxon>Spiralia</taxon>
        <taxon>Lophotrochozoa</taxon>
        <taxon>Mollusca</taxon>
        <taxon>Gastropoda</taxon>
        <taxon>Heterobranchia</taxon>
        <taxon>Euthyneura</taxon>
        <taxon>Panpulmonata</taxon>
        <taxon>Sacoglossa</taxon>
        <taxon>Placobranchoidea</taxon>
        <taxon>Plakobranchidae</taxon>
        <taxon>Elysia</taxon>
    </lineage>
</organism>
<evidence type="ECO:0000313" key="2">
    <source>
        <dbReference type="EMBL" id="KAK3781789.1"/>
    </source>
</evidence>
<name>A0AAE1A5S1_9GAST</name>
<gene>
    <name evidence="2" type="ORF">RRG08_021435</name>
</gene>
<proteinExistence type="predicted"/>
<accession>A0AAE1A5S1</accession>
<protein>
    <submittedName>
        <fullName evidence="2">Uncharacterized protein</fullName>
    </submittedName>
</protein>
<evidence type="ECO:0000256" key="1">
    <source>
        <dbReference type="SAM" id="MobiDB-lite"/>
    </source>
</evidence>
<dbReference type="AlphaFoldDB" id="A0AAE1A5S1"/>